<keyword evidence="3" id="KW-1185">Reference proteome</keyword>
<dbReference type="GO" id="GO:0005829">
    <property type="term" value="C:cytosol"/>
    <property type="evidence" value="ECO:0007669"/>
    <property type="project" value="TreeGrafter"/>
</dbReference>
<proteinExistence type="inferred from homology"/>
<protein>
    <recommendedName>
        <fullName evidence="4">ARM repeat superfamily protein</fullName>
    </recommendedName>
</protein>
<dbReference type="PANTHER" id="PTHR32226">
    <property type="entry name" value="TELO2-INTERACTING PROTEIN 2"/>
    <property type="match status" value="1"/>
</dbReference>
<evidence type="ECO:0000256" key="1">
    <source>
        <dbReference type="ARBA" id="ARBA00034736"/>
    </source>
</evidence>
<accession>A0A9W7XMA3</accession>
<dbReference type="InterPro" id="IPR018870">
    <property type="entry name" value="Tti2"/>
</dbReference>
<gene>
    <name evidence="2" type="ORF">LPJ64_002341</name>
</gene>
<dbReference type="Pfam" id="PF10521">
    <property type="entry name" value="Tti2"/>
    <property type="match status" value="1"/>
</dbReference>
<evidence type="ECO:0000313" key="2">
    <source>
        <dbReference type="EMBL" id="KAJ1646149.1"/>
    </source>
</evidence>
<dbReference type="Proteomes" id="UP001145021">
    <property type="component" value="Unassembled WGS sequence"/>
</dbReference>
<evidence type="ECO:0008006" key="4">
    <source>
        <dbReference type="Google" id="ProtNLM"/>
    </source>
</evidence>
<organism evidence="2 3">
    <name type="scientific">Coemansia asiatica</name>
    <dbReference type="NCBI Taxonomy" id="1052880"/>
    <lineage>
        <taxon>Eukaryota</taxon>
        <taxon>Fungi</taxon>
        <taxon>Fungi incertae sedis</taxon>
        <taxon>Zoopagomycota</taxon>
        <taxon>Kickxellomycotina</taxon>
        <taxon>Kickxellomycetes</taxon>
        <taxon>Kickxellales</taxon>
        <taxon>Kickxellaceae</taxon>
        <taxon>Coemansia</taxon>
    </lineage>
</organism>
<dbReference type="EMBL" id="JANBOH010000073">
    <property type="protein sequence ID" value="KAJ1646149.1"/>
    <property type="molecule type" value="Genomic_DNA"/>
</dbReference>
<reference evidence="2" key="1">
    <citation type="submission" date="2022-07" db="EMBL/GenBank/DDBJ databases">
        <title>Phylogenomic reconstructions and comparative analyses of Kickxellomycotina fungi.</title>
        <authorList>
            <person name="Reynolds N.K."/>
            <person name="Stajich J.E."/>
            <person name="Barry K."/>
            <person name="Grigoriev I.V."/>
            <person name="Crous P."/>
            <person name="Smith M.E."/>
        </authorList>
    </citation>
    <scope>NUCLEOTIDE SEQUENCE</scope>
    <source>
        <strain evidence="2">NBRC 105413</strain>
    </source>
</reference>
<dbReference type="InterPro" id="IPR016024">
    <property type="entry name" value="ARM-type_fold"/>
</dbReference>
<sequence>MEYESYYMSLWDRLSSIKGDDQIDCMQLEQDICRFGSVIENVSDISSISKDQWAGSLAVAGSLTVSGFAWSTPQTVAVANKWITAILLFTKQGNEQKEAKHAHEITGETFRAISSRFVHPYFKPENRESSSTYLLMNSREKKTHIFGKRMWKANFQSVACFTWALEHLRPEDTVDVISYILPVVLALIDDYDTKVKTRGLHLASILMTKKADQEFLRKSGIAGILEKSTEPSLVFRSDEGQLGVDLLNAGFDAAILTARIQYTQTSDLRYTAQWWKLAERIVANTMYVSDKVSAMTVLCSKINSVCQALGPAVSRYLRPLVGLLVQAMRSTVFMDAKMCKLHMAVVEQFFAVTKACIPRIHVYIEDIIAALAYSWCCSQSRDCTAGDDACKLRSRIIELVSEFKDICPEQTKQTVLCLIESRSGTFAEWNK</sequence>
<comment type="caution">
    <text evidence="2">The sequence shown here is derived from an EMBL/GenBank/DDBJ whole genome shotgun (WGS) entry which is preliminary data.</text>
</comment>
<dbReference type="PANTHER" id="PTHR32226:SF2">
    <property type="entry name" value="TELO2-INTERACTING PROTEIN 2"/>
    <property type="match status" value="1"/>
</dbReference>
<comment type="similarity">
    <text evidence="1">Belongs to the TTI2 family.</text>
</comment>
<dbReference type="GO" id="GO:0110078">
    <property type="term" value="C:TTT Hsp90 cochaperone complex"/>
    <property type="evidence" value="ECO:0007669"/>
    <property type="project" value="InterPro"/>
</dbReference>
<evidence type="ECO:0000313" key="3">
    <source>
        <dbReference type="Proteomes" id="UP001145021"/>
    </source>
</evidence>
<dbReference type="SUPFAM" id="SSF48371">
    <property type="entry name" value="ARM repeat"/>
    <property type="match status" value="1"/>
</dbReference>
<name>A0A9W7XMA3_9FUNG</name>
<dbReference type="GO" id="GO:0005634">
    <property type="term" value="C:nucleus"/>
    <property type="evidence" value="ECO:0007669"/>
    <property type="project" value="TreeGrafter"/>
</dbReference>
<dbReference type="AlphaFoldDB" id="A0A9W7XMA3"/>